<evidence type="ECO:0000313" key="3">
    <source>
        <dbReference type="Proteomes" id="UP000298763"/>
    </source>
</evidence>
<dbReference type="EMBL" id="JACHXS010000001">
    <property type="protein sequence ID" value="MBB3219836.1"/>
    <property type="molecule type" value="Genomic_DNA"/>
</dbReference>
<evidence type="ECO:0000313" key="1">
    <source>
        <dbReference type="EMBL" id="MBB3219836.1"/>
    </source>
</evidence>
<name>A0A4P8HJY3_9BURK</name>
<accession>A0A4P8HJY3</accession>
<reference evidence="1 4" key="2">
    <citation type="submission" date="2020-08" db="EMBL/GenBank/DDBJ databases">
        <title>Genomic Encyclopedia of Type Strains, Phase III (KMG-III): the genomes of soil and plant-associated and newly described type strains.</title>
        <authorList>
            <person name="Whitman W."/>
        </authorList>
    </citation>
    <scope>NUCLEOTIDE SEQUENCE [LARGE SCALE GENOMIC DNA]</scope>
    <source>
        <strain evidence="1 4">CECT 7753</strain>
    </source>
</reference>
<reference evidence="2 3" key="1">
    <citation type="submission" date="2019-05" db="EMBL/GenBank/DDBJ databases">
        <title>Draft Genome Sequences of Six Type Strains of the Genus Massilia.</title>
        <authorList>
            <person name="Miess H."/>
            <person name="Frediansyhah A."/>
            <person name="Gross H."/>
        </authorList>
    </citation>
    <scope>NUCLEOTIDE SEQUENCE [LARGE SCALE GENOMIC DNA]</scope>
    <source>
        <strain evidence="2 3">DSMZ 26121</strain>
    </source>
</reference>
<proteinExistence type="predicted"/>
<dbReference type="EMBL" id="CP040017">
    <property type="protein sequence ID" value="QCP09867.1"/>
    <property type="molecule type" value="Genomic_DNA"/>
</dbReference>
<dbReference type="RefSeq" id="WP_137312753.1">
    <property type="nucleotide sequence ID" value="NZ_CP040017.1"/>
</dbReference>
<sequence>MRVEIGEVHSSVQMMESDSLLDAATLQKIVQAVMQALDERELHDGRAALERGVSGGIGRERQRGE</sequence>
<dbReference type="AlphaFoldDB" id="A0A4P8HJY3"/>
<dbReference type="Proteomes" id="UP000298763">
    <property type="component" value="Chromosome"/>
</dbReference>
<evidence type="ECO:0000313" key="4">
    <source>
        <dbReference type="Proteomes" id="UP000584325"/>
    </source>
</evidence>
<keyword evidence="3" id="KW-1185">Reference proteome</keyword>
<dbReference type="Proteomes" id="UP000584325">
    <property type="component" value="Unassembled WGS sequence"/>
</dbReference>
<protein>
    <submittedName>
        <fullName evidence="1">Uncharacterized protein</fullName>
    </submittedName>
</protein>
<evidence type="ECO:0000313" key="2">
    <source>
        <dbReference type="EMBL" id="QCP09867.1"/>
    </source>
</evidence>
<organism evidence="1 4">
    <name type="scientific">Pseudoduganella umbonata</name>
    <dbReference type="NCBI Taxonomy" id="864828"/>
    <lineage>
        <taxon>Bacteria</taxon>
        <taxon>Pseudomonadati</taxon>
        <taxon>Pseudomonadota</taxon>
        <taxon>Betaproteobacteria</taxon>
        <taxon>Burkholderiales</taxon>
        <taxon>Oxalobacteraceae</taxon>
        <taxon>Telluria group</taxon>
        <taxon>Pseudoduganella</taxon>
    </lineage>
</organism>
<gene>
    <name evidence="2" type="ORF">FCL38_05090</name>
    <name evidence="1" type="ORF">FHS02_000623</name>
</gene>